<feature type="domain" description="DUF4399" evidence="3">
    <location>
        <begin position="196"/>
        <end position="286"/>
    </location>
</feature>
<feature type="chain" id="PRO_5046495833" description="DUF4399 domain-containing protein" evidence="2">
    <location>
        <begin position="28"/>
        <end position="308"/>
    </location>
</feature>
<feature type="domain" description="DUF4399" evidence="3">
    <location>
        <begin position="59"/>
        <end position="147"/>
    </location>
</feature>
<dbReference type="Proteomes" id="UP001156905">
    <property type="component" value="Unassembled WGS sequence"/>
</dbReference>
<feature type="signal peptide" evidence="2">
    <location>
        <begin position="1"/>
        <end position="27"/>
    </location>
</feature>
<evidence type="ECO:0000256" key="2">
    <source>
        <dbReference type="SAM" id="SignalP"/>
    </source>
</evidence>
<dbReference type="InterPro" id="IPR025512">
    <property type="entry name" value="DUF4399"/>
</dbReference>
<dbReference type="EMBL" id="BSOW01000001">
    <property type="protein sequence ID" value="GLR83552.1"/>
    <property type="molecule type" value="Genomic_DNA"/>
</dbReference>
<feature type="compositionally biased region" description="Basic residues" evidence="1">
    <location>
        <begin position="292"/>
        <end position="308"/>
    </location>
</feature>
<feature type="region of interest" description="Disordered" evidence="1">
    <location>
        <begin position="288"/>
        <end position="308"/>
    </location>
</feature>
<keyword evidence="2" id="KW-0732">Signal</keyword>
<evidence type="ECO:0000313" key="4">
    <source>
        <dbReference type="EMBL" id="GLR83552.1"/>
    </source>
</evidence>
<name>A0ABQ6AUH8_9BRAD</name>
<comment type="caution">
    <text evidence="4">The sequence shown here is derived from an EMBL/GenBank/DDBJ whole genome shotgun (WGS) entry which is preliminary data.</text>
</comment>
<dbReference type="Pfam" id="PF14347">
    <property type="entry name" value="DUF4399"/>
    <property type="match status" value="2"/>
</dbReference>
<organism evidence="4 5">
    <name type="scientific">Bradyrhizobium iriomotense</name>
    <dbReference type="NCBI Taxonomy" id="441950"/>
    <lineage>
        <taxon>Bacteria</taxon>
        <taxon>Pseudomonadati</taxon>
        <taxon>Pseudomonadota</taxon>
        <taxon>Alphaproteobacteria</taxon>
        <taxon>Hyphomicrobiales</taxon>
        <taxon>Nitrobacteraceae</taxon>
        <taxon>Bradyrhizobium</taxon>
    </lineage>
</organism>
<evidence type="ECO:0000256" key="1">
    <source>
        <dbReference type="SAM" id="MobiDB-lite"/>
    </source>
</evidence>
<reference evidence="5" key="1">
    <citation type="journal article" date="2019" name="Int. J. Syst. Evol. Microbiol.">
        <title>The Global Catalogue of Microorganisms (GCM) 10K type strain sequencing project: providing services to taxonomists for standard genome sequencing and annotation.</title>
        <authorList>
            <consortium name="The Broad Institute Genomics Platform"/>
            <consortium name="The Broad Institute Genome Sequencing Center for Infectious Disease"/>
            <person name="Wu L."/>
            <person name="Ma J."/>
        </authorList>
    </citation>
    <scope>NUCLEOTIDE SEQUENCE [LARGE SCALE GENOMIC DNA]</scope>
    <source>
        <strain evidence="5">NBRC 102520</strain>
    </source>
</reference>
<evidence type="ECO:0000313" key="5">
    <source>
        <dbReference type="Proteomes" id="UP001156905"/>
    </source>
</evidence>
<accession>A0ABQ6AUH8</accession>
<keyword evidence="5" id="KW-1185">Reference proteome</keyword>
<proteinExistence type="predicted"/>
<gene>
    <name evidence="4" type="ORF">GCM10007857_02620</name>
</gene>
<sequence length="308" mass="33195">MMQRLLTLVLAPFFAGLMHCHAVQAQAQTGGPTPSPAGAAVYFIGLKDGDTLPTKTTLHFGLHGMGVAPAGSDRANSGHHHLIIDSPTPPLSSEIPNDFQHLHFGAGQTEAEISLTPGEHTLQLVFGDKNHVPHSPPVISEQIKVKVTDQTAPAVAQAPPAAVQATAGGRRPSPKDAKVYFIYPKNGSYISPNPVIRFGLLNMGVAPAGYDKPNTGHHHLLVDAELPPLDQPIPNDFNHLHFGAGQTEAKITLPVGQHKLRLLFADFAHVPQDPAVFSDVINVTVTESGQPPRKRSKYRHRTWRSYGY</sequence>
<evidence type="ECO:0000259" key="3">
    <source>
        <dbReference type="Pfam" id="PF14347"/>
    </source>
</evidence>
<protein>
    <recommendedName>
        <fullName evidence="3">DUF4399 domain-containing protein</fullName>
    </recommendedName>
</protein>
<dbReference type="RefSeq" id="WP_284260270.1">
    <property type="nucleotide sequence ID" value="NZ_BSOW01000001.1"/>
</dbReference>